<keyword evidence="1" id="KW-1133">Transmembrane helix</keyword>
<reference evidence="2 3" key="1">
    <citation type="submission" date="2016-12" db="EMBL/GenBank/DDBJ databases">
        <authorList>
            <person name="Song W.-J."/>
            <person name="Kurnit D.M."/>
        </authorList>
    </citation>
    <scope>NUCLEOTIDE SEQUENCE [LARGE SCALE GENOMIC DNA]</scope>
    <source>
        <strain evidence="2 3">DSM 19599</strain>
    </source>
</reference>
<dbReference type="RefSeq" id="WP_073631386.1">
    <property type="nucleotide sequence ID" value="NZ_FRXO01000009.1"/>
</dbReference>
<feature type="transmembrane region" description="Helical" evidence="1">
    <location>
        <begin position="243"/>
        <end position="265"/>
    </location>
</feature>
<protein>
    <submittedName>
        <fullName evidence="2">Uncharacterized protein</fullName>
    </submittedName>
</protein>
<feature type="transmembrane region" description="Helical" evidence="1">
    <location>
        <begin position="53"/>
        <end position="73"/>
    </location>
</feature>
<keyword evidence="3" id="KW-1185">Reference proteome</keyword>
<evidence type="ECO:0000256" key="1">
    <source>
        <dbReference type="SAM" id="Phobius"/>
    </source>
</evidence>
<accession>A0A1M7ZQT2</accession>
<dbReference type="OrthoDB" id="8433190at2"/>
<sequence length="367" mass="38640">MDEPSVAFSVEGKTFRSPIGVFSVLGICALVGAILCLLQIVTRPFTLSDAIPMFFGGVGGVIGLAAGLGFTTMHFNAWRAGRNADAAARRITPLVIMPGGILIDPYPYAGSPPLGGQRRRRFVRWRDVTAIGSPRETGLFPVTVAEKDGIQKTVYEIPEKSRADSGELARAALVAARERYLAGLSSATQGAVGTFFVPVIRTAPPIWRSFGGGAMLAGAAGFALLLAATAASVNGADLDLTAFLGLLAWSVLIAVFALVIVFAAISGWQARGKEISWPVATIEADGFTATSLPNAAGDLFGDLKGRSRRVAWPEVRRIEPPVAGEHALTIDIGQSAPLRLPAVARAEDGRTLHPALAEAWQAWRNAS</sequence>
<dbReference type="STRING" id="1123029.SAMN02745172_03668"/>
<feature type="transmembrane region" description="Helical" evidence="1">
    <location>
        <begin position="210"/>
        <end position="231"/>
    </location>
</feature>
<dbReference type="AlphaFoldDB" id="A0A1M7ZQT2"/>
<organism evidence="2 3">
    <name type="scientific">Pseudoxanthobacter soli DSM 19599</name>
    <dbReference type="NCBI Taxonomy" id="1123029"/>
    <lineage>
        <taxon>Bacteria</taxon>
        <taxon>Pseudomonadati</taxon>
        <taxon>Pseudomonadota</taxon>
        <taxon>Alphaproteobacteria</taxon>
        <taxon>Hyphomicrobiales</taxon>
        <taxon>Segnochrobactraceae</taxon>
        <taxon>Pseudoxanthobacter</taxon>
    </lineage>
</organism>
<dbReference type="EMBL" id="FRXO01000009">
    <property type="protein sequence ID" value="SHO67006.1"/>
    <property type="molecule type" value="Genomic_DNA"/>
</dbReference>
<keyword evidence="1" id="KW-0472">Membrane</keyword>
<proteinExistence type="predicted"/>
<feature type="transmembrane region" description="Helical" evidence="1">
    <location>
        <begin position="21"/>
        <end position="41"/>
    </location>
</feature>
<evidence type="ECO:0000313" key="2">
    <source>
        <dbReference type="EMBL" id="SHO67006.1"/>
    </source>
</evidence>
<evidence type="ECO:0000313" key="3">
    <source>
        <dbReference type="Proteomes" id="UP000186406"/>
    </source>
</evidence>
<keyword evidence="1" id="KW-0812">Transmembrane</keyword>
<dbReference type="Proteomes" id="UP000186406">
    <property type="component" value="Unassembled WGS sequence"/>
</dbReference>
<name>A0A1M7ZQT2_9HYPH</name>
<gene>
    <name evidence="2" type="ORF">SAMN02745172_03668</name>
</gene>